<accession>A0A841I4R0</accession>
<comment type="caution">
    <text evidence="2">The sequence shown here is derived from an EMBL/GenBank/DDBJ whole genome shotgun (WGS) entry which is preliminary data.</text>
</comment>
<dbReference type="RefSeq" id="WP_183988166.1">
    <property type="nucleotide sequence ID" value="NZ_JACHHG010000011.1"/>
</dbReference>
<name>A0A841I4R0_9DEIO</name>
<evidence type="ECO:0000256" key="1">
    <source>
        <dbReference type="SAM" id="MobiDB-lite"/>
    </source>
</evidence>
<sequence length="143" mass="16449">MTEMERKLPAAIDASLPYLRQYRLTPALQHVTRPYDLVVAFVPGDTSICQYVLPAEFGGVTLHDALEFEEDVEVIDWLERHLLDGNRANPSSSVFRESPSTASSLPNDAQGRDVVKRDVEDRRRSHGLDAHRRKLERKLRRRR</sequence>
<feature type="region of interest" description="Disordered" evidence="1">
    <location>
        <begin position="86"/>
        <end position="143"/>
    </location>
</feature>
<protein>
    <submittedName>
        <fullName evidence="2">Uncharacterized protein</fullName>
    </submittedName>
</protein>
<gene>
    <name evidence="2" type="ORF">HNR42_002851</name>
</gene>
<evidence type="ECO:0000313" key="3">
    <source>
        <dbReference type="Proteomes" id="UP000569951"/>
    </source>
</evidence>
<organism evidence="2 3">
    <name type="scientific">Deinobacterium chartae</name>
    <dbReference type="NCBI Taxonomy" id="521158"/>
    <lineage>
        <taxon>Bacteria</taxon>
        <taxon>Thermotogati</taxon>
        <taxon>Deinococcota</taxon>
        <taxon>Deinococci</taxon>
        <taxon>Deinococcales</taxon>
        <taxon>Deinococcaceae</taxon>
        <taxon>Deinobacterium</taxon>
    </lineage>
</organism>
<reference evidence="2 3" key="1">
    <citation type="submission" date="2020-08" db="EMBL/GenBank/DDBJ databases">
        <title>Genomic Encyclopedia of Type Strains, Phase IV (KMG-IV): sequencing the most valuable type-strain genomes for metagenomic binning, comparative biology and taxonomic classification.</title>
        <authorList>
            <person name="Goeker M."/>
        </authorList>
    </citation>
    <scope>NUCLEOTIDE SEQUENCE [LARGE SCALE GENOMIC DNA]</scope>
    <source>
        <strain evidence="2 3">DSM 21458</strain>
    </source>
</reference>
<feature type="compositionally biased region" description="Basic residues" evidence="1">
    <location>
        <begin position="131"/>
        <end position="143"/>
    </location>
</feature>
<dbReference type="Proteomes" id="UP000569951">
    <property type="component" value="Unassembled WGS sequence"/>
</dbReference>
<feature type="compositionally biased region" description="Basic and acidic residues" evidence="1">
    <location>
        <begin position="110"/>
        <end position="130"/>
    </location>
</feature>
<dbReference type="EMBL" id="JACHHG010000011">
    <property type="protein sequence ID" value="MBB6099410.1"/>
    <property type="molecule type" value="Genomic_DNA"/>
</dbReference>
<proteinExistence type="predicted"/>
<evidence type="ECO:0000313" key="2">
    <source>
        <dbReference type="EMBL" id="MBB6099410.1"/>
    </source>
</evidence>
<feature type="compositionally biased region" description="Polar residues" evidence="1">
    <location>
        <begin position="88"/>
        <end position="107"/>
    </location>
</feature>
<dbReference type="AlphaFoldDB" id="A0A841I4R0"/>
<keyword evidence="3" id="KW-1185">Reference proteome</keyword>